<dbReference type="EMBL" id="BGPR01265249">
    <property type="protein sequence ID" value="GBM83215.1"/>
    <property type="molecule type" value="Genomic_DNA"/>
</dbReference>
<reference evidence="1 2" key="1">
    <citation type="journal article" date="2019" name="Sci. Rep.">
        <title>Orb-weaving spider Araneus ventricosus genome elucidates the spidroin gene catalogue.</title>
        <authorList>
            <person name="Kono N."/>
            <person name="Nakamura H."/>
            <person name="Ohtoshi R."/>
            <person name="Moran D.A.P."/>
            <person name="Shinohara A."/>
            <person name="Yoshida Y."/>
            <person name="Fujiwara M."/>
            <person name="Mori M."/>
            <person name="Tomita M."/>
            <person name="Arakawa K."/>
        </authorList>
    </citation>
    <scope>NUCLEOTIDE SEQUENCE [LARGE SCALE GENOMIC DNA]</scope>
</reference>
<protein>
    <recommendedName>
        <fullName evidence="3">Histone-lysine N-methyltransferase SETMAR</fullName>
    </recommendedName>
</protein>
<comment type="caution">
    <text evidence="1">The sequence shown here is derived from an EMBL/GenBank/DDBJ whole genome shotgun (WGS) entry which is preliminary data.</text>
</comment>
<dbReference type="GO" id="GO:0003676">
    <property type="term" value="F:nucleic acid binding"/>
    <property type="evidence" value="ECO:0007669"/>
    <property type="project" value="InterPro"/>
</dbReference>
<dbReference type="InterPro" id="IPR036397">
    <property type="entry name" value="RNaseH_sf"/>
</dbReference>
<evidence type="ECO:0000313" key="2">
    <source>
        <dbReference type="Proteomes" id="UP000499080"/>
    </source>
</evidence>
<name>A0A4Y2IZS6_ARAVE</name>
<keyword evidence="2" id="KW-1185">Reference proteome</keyword>
<dbReference type="AlphaFoldDB" id="A0A4Y2IZS6"/>
<gene>
    <name evidence="1" type="ORF">AVEN_58295_1</name>
</gene>
<accession>A0A4Y2IZS6</accession>
<dbReference type="PANTHER" id="PTHR46060:SF3">
    <property type="entry name" value="PROTEIN GVQW3"/>
    <property type="match status" value="1"/>
</dbReference>
<evidence type="ECO:0008006" key="3">
    <source>
        <dbReference type="Google" id="ProtNLM"/>
    </source>
</evidence>
<evidence type="ECO:0000313" key="1">
    <source>
        <dbReference type="EMBL" id="GBM83215.1"/>
    </source>
</evidence>
<sequence length="127" mass="14263">MAGRIDAPAKCELPSVKCFLQAERWFMGNEQCSCSLLDLTMTVKSHSGVVLIHDNARPHSIVITQKLLEQFKLDVSDDPSYSPDLATSDFHLFLELKNWIGGQSFQKMRRFKRYGPCHITGSSKSGS</sequence>
<dbReference type="Gene3D" id="3.30.420.10">
    <property type="entry name" value="Ribonuclease H-like superfamily/Ribonuclease H"/>
    <property type="match status" value="1"/>
</dbReference>
<proteinExistence type="predicted"/>
<dbReference type="Proteomes" id="UP000499080">
    <property type="component" value="Unassembled WGS sequence"/>
</dbReference>
<dbReference type="PANTHER" id="PTHR46060">
    <property type="entry name" value="MARINER MOS1 TRANSPOSASE-LIKE PROTEIN"/>
    <property type="match status" value="1"/>
</dbReference>
<dbReference type="InterPro" id="IPR052709">
    <property type="entry name" value="Transposase-MT_Hybrid"/>
</dbReference>
<organism evidence="1 2">
    <name type="scientific">Araneus ventricosus</name>
    <name type="common">Orbweaver spider</name>
    <name type="synonym">Epeira ventricosa</name>
    <dbReference type="NCBI Taxonomy" id="182803"/>
    <lineage>
        <taxon>Eukaryota</taxon>
        <taxon>Metazoa</taxon>
        <taxon>Ecdysozoa</taxon>
        <taxon>Arthropoda</taxon>
        <taxon>Chelicerata</taxon>
        <taxon>Arachnida</taxon>
        <taxon>Araneae</taxon>
        <taxon>Araneomorphae</taxon>
        <taxon>Entelegynae</taxon>
        <taxon>Araneoidea</taxon>
        <taxon>Araneidae</taxon>
        <taxon>Araneus</taxon>
    </lineage>
</organism>